<evidence type="ECO:0000256" key="1">
    <source>
        <dbReference type="ARBA" id="ARBA00004167"/>
    </source>
</evidence>
<organism evidence="7 8">
    <name type="scientific">Gossypium stocksii</name>
    <dbReference type="NCBI Taxonomy" id="47602"/>
    <lineage>
        <taxon>Eukaryota</taxon>
        <taxon>Viridiplantae</taxon>
        <taxon>Streptophyta</taxon>
        <taxon>Embryophyta</taxon>
        <taxon>Tracheophyta</taxon>
        <taxon>Spermatophyta</taxon>
        <taxon>Magnoliopsida</taxon>
        <taxon>eudicotyledons</taxon>
        <taxon>Gunneridae</taxon>
        <taxon>Pentapetalae</taxon>
        <taxon>rosids</taxon>
        <taxon>malvids</taxon>
        <taxon>Malvales</taxon>
        <taxon>Malvaceae</taxon>
        <taxon>Malvoideae</taxon>
        <taxon>Gossypium</taxon>
    </lineage>
</organism>
<gene>
    <name evidence="7" type="ORF">J1N35_038899</name>
</gene>
<dbReference type="InterPro" id="IPR024788">
    <property type="entry name" value="Malectin-like_Carb-bd_dom"/>
</dbReference>
<dbReference type="GO" id="GO:0016020">
    <property type="term" value="C:membrane"/>
    <property type="evidence" value="ECO:0007669"/>
    <property type="project" value="UniProtKB-SubCell"/>
</dbReference>
<comment type="caution">
    <text evidence="7">The sequence shown here is derived from an EMBL/GenBank/DDBJ whole genome shotgun (WGS) entry which is preliminary data.</text>
</comment>
<comment type="subcellular location">
    <subcellularLocation>
        <location evidence="1">Membrane</location>
        <topology evidence="1">Single-pass membrane protein</topology>
    </subcellularLocation>
</comment>
<keyword evidence="2" id="KW-0812">Transmembrane</keyword>
<evidence type="ECO:0000259" key="6">
    <source>
        <dbReference type="Pfam" id="PF12819"/>
    </source>
</evidence>
<evidence type="ECO:0000256" key="5">
    <source>
        <dbReference type="ARBA" id="ARBA00023136"/>
    </source>
</evidence>
<dbReference type="Proteomes" id="UP000828251">
    <property type="component" value="Unassembled WGS sequence"/>
</dbReference>
<dbReference type="OrthoDB" id="2017114at2759"/>
<keyword evidence="4" id="KW-1133">Transmembrane helix</keyword>
<keyword evidence="8" id="KW-1185">Reference proteome</keyword>
<evidence type="ECO:0000313" key="7">
    <source>
        <dbReference type="EMBL" id="KAH1048115.1"/>
    </source>
</evidence>
<dbReference type="PANTHER" id="PTHR45631:SF202">
    <property type="entry name" value="SENESCENCE-INDUCED RECEPTOR-LIKE SERINE_THREONINE-PROTEIN KINASE"/>
    <property type="match status" value="1"/>
</dbReference>
<dbReference type="AlphaFoldDB" id="A0A9D3UMU1"/>
<dbReference type="PANTHER" id="PTHR45631">
    <property type="entry name" value="OS07G0107800 PROTEIN-RELATED"/>
    <property type="match status" value="1"/>
</dbReference>
<feature type="domain" description="Malectin-like" evidence="6">
    <location>
        <begin position="21"/>
        <end position="144"/>
    </location>
</feature>
<keyword evidence="5" id="KW-0472">Membrane</keyword>
<protein>
    <recommendedName>
        <fullName evidence="6">Malectin-like domain-containing protein</fullName>
    </recommendedName>
</protein>
<accession>A0A9D3UMU1</accession>
<evidence type="ECO:0000313" key="8">
    <source>
        <dbReference type="Proteomes" id="UP000828251"/>
    </source>
</evidence>
<proteinExistence type="predicted"/>
<dbReference type="Pfam" id="PF12819">
    <property type="entry name" value="Malectin_like"/>
    <property type="match status" value="1"/>
</dbReference>
<sequence length="167" mass="18802">MALLGRLDVCSTSRTVFRFPQDITTSSNIETGNGYQPPLRAMRSACMPANASLPLSFPINSMVPDARYYVYAHFAEIQELEANQSREFNIYTNGSYYAGPYSPTNLFVDTLYSPAALDAGQIYLERTANSTLPPIFNAVELYTVKEFLQLQTVYTDDIFSKTWIIYA</sequence>
<evidence type="ECO:0000256" key="3">
    <source>
        <dbReference type="ARBA" id="ARBA00022729"/>
    </source>
</evidence>
<keyword evidence="3" id="KW-0732">Signal</keyword>
<evidence type="ECO:0000256" key="4">
    <source>
        <dbReference type="ARBA" id="ARBA00022989"/>
    </source>
</evidence>
<dbReference type="EMBL" id="JAIQCV010000011">
    <property type="protein sequence ID" value="KAH1048115.1"/>
    <property type="molecule type" value="Genomic_DNA"/>
</dbReference>
<name>A0A9D3UMU1_9ROSI</name>
<evidence type="ECO:0000256" key="2">
    <source>
        <dbReference type="ARBA" id="ARBA00022692"/>
    </source>
</evidence>
<reference evidence="7 8" key="1">
    <citation type="journal article" date="2021" name="Plant Biotechnol. J.">
        <title>Multi-omics assisted identification of the key and species-specific regulatory components of drought-tolerant mechanisms in Gossypium stocksii.</title>
        <authorList>
            <person name="Yu D."/>
            <person name="Ke L."/>
            <person name="Zhang D."/>
            <person name="Wu Y."/>
            <person name="Sun Y."/>
            <person name="Mei J."/>
            <person name="Sun J."/>
            <person name="Sun Y."/>
        </authorList>
    </citation>
    <scope>NUCLEOTIDE SEQUENCE [LARGE SCALE GENOMIC DNA]</scope>
    <source>
        <strain evidence="8">cv. E1</strain>
        <tissue evidence="7">Leaf</tissue>
    </source>
</reference>